<reference evidence="1 2" key="1">
    <citation type="submission" date="2023-06" db="EMBL/GenBank/DDBJ databases">
        <authorList>
            <person name="Oyuntsetseg B."/>
            <person name="Kim S.B."/>
        </authorList>
    </citation>
    <scope>NUCLEOTIDE SEQUENCE [LARGE SCALE GENOMIC DNA]</scope>
    <source>
        <strain evidence="1 2">2-2</strain>
    </source>
</reference>
<sequence length="143" mass="15794">MSATSWAGTSSRYHVNTDVGIVLRPARRRGAARPRIHIPQRFSLLAGHATPLRRYGSDSDTRPQVLTQLLHQLAVPDRSLADSTSMLEQEFADIDDPDRSRILLPVGSCAEAKRADEYLNAVPEWTGRITLLVSDDADLDNAC</sequence>
<keyword evidence="2" id="KW-1185">Reference proteome</keyword>
<proteinExistence type="predicted"/>
<organism evidence="1 2">
    <name type="scientific">Amycolatopsis nalaikhensis</name>
    <dbReference type="NCBI Taxonomy" id="715472"/>
    <lineage>
        <taxon>Bacteria</taxon>
        <taxon>Bacillati</taxon>
        <taxon>Actinomycetota</taxon>
        <taxon>Actinomycetes</taxon>
        <taxon>Pseudonocardiales</taxon>
        <taxon>Pseudonocardiaceae</taxon>
        <taxon>Amycolatopsis</taxon>
    </lineage>
</organism>
<dbReference type="Proteomes" id="UP001227101">
    <property type="component" value="Chromosome"/>
</dbReference>
<evidence type="ECO:0000313" key="1">
    <source>
        <dbReference type="EMBL" id="WIV52949.1"/>
    </source>
</evidence>
<accession>A0ABY8X965</accession>
<dbReference type="EMBL" id="CP127173">
    <property type="protein sequence ID" value="WIV52949.1"/>
    <property type="molecule type" value="Genomic_DNA"/>
</dbReference>
<protein>
    <submittedName>
        <fullName evidence="1">Uncharacterized protein</fullName>
    </submittedName>
</protein>
<gene>
    <name evidence="1" type="ORF">QP939_28865</name>
</gene>
<dbReference type="RefSeq" id="WP_285449348.1">
    <property type="nucleotide sequence ID" value="NZ_CP127173.1"/>
</dbReference>
<name>A0ABY8X965_9PSEU</name>
<evidence type="ECO:0000313" key="2">
    <source>
        <dbReference type="Proteomes" id="UP001227101"/>
    </source>
</evidence>